<dbReference type="VEuPathDB" id="FungiDB:A9K55_002567"/>
<accession>A0A2H4S5E8</accession>
<keyword evidence="3" id="KW-0732">Signal</keyword>
<dbReference type="AlphaFoldDB" id="A0A2H4S5E8"/>
<proteinExistence type="predicted"/>
<feature type="transmembrane region" description="Helical" evidence="2">
    <location>
        <begin position="215"/>
        <end position="233"/>
    </location>
</feature>
<keyword evidence="2" id="KW-1133">Transmembrane helix</keyword>
<keyword evidence="2" id="KW-0472">Membrane</keyword>
<gene>
    <name evidence="4" type="ORF">A9K55_002567</name>
</gene>
<sequence>MNIRTNILSGCLFTLAAFAGHVAANADKIIFTGPEPVTYPLASPSLTDLNLDVIDPETLSIRTNLSRIFHDDSNPQLKGKPRGRASWFLLDNLSPGRRYELRVCWAAISVKQEPTEFTMDVYELDKVWETADLMLSLANYSSDRQSDVEDQQPQVHRRRDSSADAKERKASLLLLQVHAAADYFSHHPDLMRNPPPVLVDLILDPYLFNAVPESLLPTAGYVVLVAVAMLFLAKWIANRMTDIATSEDRVSKKRD</sequence>
<evidence type="ECO:0000256" key="3">
    <source>
        <dbReference type="SAM" id="SignalP"/>
    </source>
</evidence>
<feature type="chain" id="PRO_5014137057" evidence="3">
    <location>
        <begin position="25"/>
        <end position="255"/>
    </location>
</feature>
<evidence type="ECO:0000256" key="1">
    <source>
        <dbReference type="SAM" id="MobiDB-lite"/>
    </source>
</evidence>
<dbReference type="InterPro" id="IPR019433">
    <property type="entry name" value="GPI_ManTrfase_II_coact_Pga1"/>
</dbReference>
<dbReference type="Proteomes" id="UP000323067">
    <property type="component" value="Chromosome iv"/>
</dbReference>
<dbReference type="EMBL" id="CP023322">
    <property type="protein sequence ID" value="ATY58332.1"/>
    <property type="molecule type" value="Genomic_DNA"/>
</dbReference>
<dbReference type="VEuPathDB" id="FungiDB:CCM_05190"/>
<feature type="region of interest" description="Disordered" evidence="1">
    <location>
        <begin position="144"/>
        <end position="165"/>
    </location>
</feature>
<dbReference type="PANTHER" id="PTHR28022">
    <property type="entry name" value="GPI MANNOSYLTRANSFERASE 2 SUBUNIT PGA1"/>
    <property type="match status" value="1"/>
</dbReference>
<dbReference type="PANTHER" id="PTHR28022:SF1">
    <property type="entry name" value="GPI MANNOSYLTRANSFERASE 2 SUBUNIT PGA1"/>
    <property type="match status" value="1"/>
</dbReference>
<dbReference type="GO" id="GO:0005789">
    <property type="term" value="C:endoplasmic reticulum membrane"/>
    <property type="evidence" value="ECO:0007669"/>
    <property type="project" value="TreeGrafter"/>
</dbReference>
<dbReference type="GO" id="GO:0031501">
    <property type="term" value="C:mannosyltransferase complex"/>
    <property type="evidence" value="ECO:0007669"/>
    <property type="project" value="TreeGrafter"/>
</dbReference>
<dbReference type="GO" id="GO:0000030">
    <property type="term" value="F:mannosyltransferase activity"/>
    <property type="evidence" value="ECO:0007669"/>
    <property type="project" value="TreeGrafter"/>
</dbReference>
<feature type="signal peptide" evidence="3">
    <location>
        <begin position="1"/>
        <end position="24"/>
    </location>
</feature>
<protein>
    <submittedName>
        <fullName evidence="4">Uncharacterized protein</fullName>
    </submittedName>
</protein>
<dbReference type="GO" id="GO:0006506">
    <property type="term" value="P:GPI anchor biosynthetic process"/>
    <property type="evidence" value="ECO:0007669"/>
    <property type="project" value="TreeGrafter"/>
</dbReference>
<evidence type="ECO:0000256" key="2">
    <source>
        <dbReference type="SAM" id="Phobius"/>
    </source>
</evidence>
<keyword evidence="2" id="KW-0812">Transmembrane</keyword>
<organism evidence="4 5">
    <name type="scientific">Cordyceps militaris</name>
    <name type="common">Caterpillar fungus</name>
    <name type="synonym">Clavaria militaris</name>
    <dbReference type="NCBI Taxonomy" id="73501"/>
    <lineage>
        <taxon>Eukaryota</taxon>
        <taxon>Fungi</taxon>
        <taxon>Dikarya</taxon>
        <taxon>Ascomycota</taxon>
        <taxon>Pezizomycotina</taxon>
        <taxon>Sordariomycetes</taxon>
        <taxon>Hypocreomycetidae</taxon>
        <taxon>Hypocreales</taxon>
        <taxon>Cordycipitaceae</taxon>
        <taxon>Cordyceps</taxon>
    </lineage>
</organism>
<reference evidence="4 5" key="1">
    <citation type="journal article" date="2017" name="BMC Genomics">
        <title>Chromosome level assembly and secondary metabolite potential of the parasitic fungus Cordyceps militaris.</title>
        <authorList>
            <person name="Kramer G.J."/>
            <person name="Nodwell J.R."/>
        </authorList>
    </citation>
    <scope>NUCLEOTIDE SEQUENCE [LARGE SCALE GENOMIC DNA]</scope>
    <source>
        <strain evidence="4 5">ATCC 34164</strain>
    </source>
</reference>
<evidence type="ECO:0000313" key="5">
    <source>
        <dbReference type="Proteomes" id="UP000323067"/>
    </source>
</evidence>
<evidence type="ECO:0000313" key="4">
    <source>
        <dbReference type="EMBL" id="ATY58332.1"/>
    </source>
</evidence>
<dbReference type="OrthoDB" id="3360032at2759"/>
<name>A0A2H4S5E8_CORMI</name>